<reference evidence="2 3" key="1">
    <citation type="submission" date="2014-11" db="EMBL/GenBank/DDBJ databases">
        <title>Genetic blueprint of the zoonotic pathogen Toxocara canis.</title>
        <authorList>
            <person name="Zhu X.-Q."/>
            <person name="Korhonen P.K."/>
            <person name="Cai H."/>
            <person name="Young N.D."/>
            <person name="Nejsum P."/>
            <person name="von Samson-Himmelstjerna G."/>
            <person name="Boag P.R."/>
            <person name="Tan P."/>
            <person name="Li Q."/>
            <person name="Min J."/>
            <person name="Yang Y."/>
            <person name="Wang X."/>
            <person name="Fang X."/>
            <person name="Hall R.S."/>
            <person name="Hofmann A."/>
            <person name="Sternberg P.W."/>
            <person name="Jex A.R."/>
            <person name="Gasser R.B."/>
        </authorList>
    </citation>
    <scope>NUCLEOTIDE SEQUENCE [LARGE SCALE GENOMIC DNA]</scope>
    <source>
        <strain evidence="2">PN_DK_2014</strain>
    </source>
</reference>
<feature type="compositionally biased region" description="Basic and acidic residues" evidence="1">
    <location>
        <begin position="651"/>
        <end position="998"/>
    </location>
</feature>
<dbReference type="EMBL" id="JPKZ01001277">
    <property type="protein sequence ID" value="KHN82997.1"/>
    <property type="molecule type" value="Genomic_DNA"/>
</dbReference>
<feature type="region of interest" description="Disordered" evidence="1">
    <location>
        <begin position="273"/>
        <end position="337"/>
    </location>
</feature>
<feature type="region of interest" description="Disordered" evidence="1">
    <location>
        <begin position="485"/>
        <end position="1038"/>
    </location>
</feature>
<feature type="region of interest" description="Disordered" evidence="1">
    <location>
        <begin position="1117"/>
        <end position="1323"/>
    </location>
</feature>
<feature type="compositionally biased region" description="Low complexity" evidence="1">
    <location>
        <begin position="1312"/>
        <end position="1323"/>
    </location>
</feature>
<dbReference type="Proteomes" id="UP000031036">
    <property type="component" value="Unassembled WGS sequence"/>
</dbReference>
<accession>A0A0B2VNI1</accession>
<evidence type="ECO:0000313" key="3">
    <source>
        <dbReference type="Proteomes" id="UP000031036"/>
    </source>
</evidence>
<protein>
    <submittedName>
        <fullName evidence="2">Uncharacterized protein</fullName>
    </submittedName>
</protein>
<dbReference type="STRING" id="6265.A0A0B2VNI1"/>
<feature type="compositionally biased region" description="Basic and acidic residues" evidence="1">
    <location>
        <begin position="604"/>
        <end position="638"/>
    </location>
</feature>
<evidence type="ECO:0000313" key="2">
    <source>
        <dbReference type="EMBL" id="KHN82997.1"/>
    </source>
</evidence>
<feature type="compositionally biased region" description="Basic and acidic residues" evidence="1">
    <location>
        <begin position="501"/>
        <end position="513"/>
    </location>
</feature>
<feature type="compositionally biased region" description="Basic and acidic residues" evidence="1">
    <location>
        <begin position="1052"/>
        <end position="1063"/>
    </location>
</feature>
<feature type="compositionally biased region" description="Polar residues" evidence="1">
    <location>
        <begin position="1064"/>
        <end position="1082"/>
    </location>
</feature>
<feature type="compositionally biased region" description="Basic and acidic residues" evidence="1">
    <location>
        <begin position="576"/>
        <end position="597"/>
    </location>
</feature>
<feature type="compositionally biased region" description="Basic and acidic residues" evidence="1">
    <location>
        <begin position="1117"/>
        <end position="1298"/>
    </location>
</feature>
<feature type="region of interest" description="Disordered" evidence="1">
    <location>
        <begin position="1052"/>
        <end position="1103"/>
    </location>
</feature>
<dbReference type="InterPro" id="IPR006594">
    <property type="entry name" value="LisH"/>
</dbReference>
<feature type="compositionally biased region" description="Basic and acidic residues" evidence="1">
    <location>
        <begin position="1013"/>
        <end position="1036"/>
    </location>
</feature>
<gene>
    <name evidence="2" type="ORF">Tcan_06450</name>
</gene>
<feature type="compositionally biased region" description="Polar residues" evidence="1">
    <location>
        <begin position="276"/>
        <end position="300"/>
    </location>
</feature>
<dbReference type="OrthoDB" id="5877880at2759"/>
<sequence length="1323" mass="154903">MATLQCDSHPYRKVFDTLVVGYLNRQNYCESARCLLNESTTLRNIARLPDQSVAINDVVHGKHLEQIMQTFIERGDFEVGPVLFDFGNRLRALANEFIALTNADAYWSDAQRTLYGKRVPPSKSNSSEGPRSATQVIIYPNSAQQSMSCVGASNAHAIGYGSASTRRKSAHPVSTDTRRKEMLREMVEPVVHSAQQLISGAASSESSSPQTASSIPIDDNAIGVLERYIAHDNLEEIIASLERDMPPTFFDDAHLGDNFASTFSTDPICLPEEHTSSSCRGRQTQQVSNGDSDTVSSSRDLPNVPLLERTSNMRAIEHSTKPITSSPITRTAPCKNNPLVDQTKLQTIMWSDLSSSSNESIEAHSDENADESLPDNSECSHLKSSRISDASVEYRRAAEFNTTPAHVGCSSVTPQENVIAEEVGCSAGASVVLQGQSSHLYGRPDTEGNKDGNDSCGKGAVFSENAALRKAARELEVKHWMRGGRSEKTDKPLGQYSRCKGSHDADCFKESPRPNEGSEQLRKKLREERWSKEKAKFEKWKRKNDEEIMKIREENNKKENEEHELMLPQQQQSDNYRPEEKRETMDYEKRKEEEEGKLTGGVGQRKEDVGKIKGKEGRQRREAEKESSKEKMWIDEKVQLGSGGHNISGEDISRSCEERSSKDIGDVYEQERPSEKETEEKIKRREGKRIGQERRLKEEAERRKKEEKRARIKLEDEKRATGERDGVWKEEVERSRKAEEQRRREEEDRIRREEEEHHRKAEEARREEKEEFRKKSEEKRRKEEEECIRREEEDRRRKAEEGRMTEADQIRREEEERCRKAEEKRMREEEERIRREEEEHRRNEEKRMREEEDRLRQEEEESRRKAKEGEEKRLREDAEKKMKLDERREREEEERLEREKRKAEEEKRRAYEELRRRDDERRKKEDEEAFRKEQEELVRTEGEKRKTEEGVQEKAGERRRKDEGMRRREQERWERVEEKRRLEEEYRKHVEDKRKKEDEEIGGIEEECEVEEEQKLLTREAAGRSSDEEHFEEVHSEGLCMGEFQVLAPCEMEGRNLGDDEHVSTASASSSLTNGDSSPLKQSSEHAEEKEGRLQKREEGLARRLAVKKRKKCIGEEVKVDKKERRSSDEQRYKLSKEKTSKEREDKGKEVVDNEKKKKDRGERLRKEQEEVRKQLREQAEKERRRAIEREKRRQEENGDSEKEERERRRKEKEEREELERRRKEKELRGRPHQSKERSPKVKKKQNCEKSKEPGPRLSVEEKEGRRKFKEAGMGKEKVRPTSEGHIDLSYLFEERSSSPDTPSKRVKPKTKTLLQTPKESVK</sequence>
<feature type="compositionally biased region" description="Acidic residues" evidence="1">
    <location>
        <begin position="999"/>
        <end position="1012"/>
    </location>
</feature>
<proteinExistence type="predicted"/>
<name>A0A0B2VNI1_TOXCA</name>
<comment type="caution">
    <text evidence="2">The sequence shown here is derived from an EMBL/GenBank/DDBJ whole genome shotgun (WGS) entry which is preliminary data.</text>
</comment>
<evidence type="ECO:0000256" key="1">
    <source>
        <dbReference type="SAM" id="MobiDB-lite"/>
    </source>
</evidence>
<feature type="region of interest" description="Disordered" evidence="1">
    <location>
        <begin position="356"/>
        <end position="385"/>
    </location>
</feature>
<organism evidence="2 3">
    <name type="scientific">Toxocara canis</name>
    <name type="common">Canine roundworm</name>
    <dbReference type="NCBI Taxonomy" id="6265"/>
    <lineage>
        <taxon>Eukaryota</taxon>
        <taxon>Metazoa</taxon>
        <taxon>Ecdysozoa</taxon>
        <taxon>Nematoda</taxon>
        <taxon>Chromadorea</taxon>
        <taxon>Rhabditida</taxon>
        <taxon>Spirurina</taxon>
        <taxon>Ascaridomorpha</taxon>
        <taxon>Ascaridoidea</taxon>
        <taxon>Toxocaridae</taxon>
        <taxon>Toxocara</taxon>
    </lineage>
</organism>
<feature type="compositionally biased region" description="Basic and acidic residues" evidence="1">
    <location>
        <begin position="519"/>
        <end position="565"/>
    </location>
</feature>
<dbReference type="PROSITE" id="PS50896">
    <property type="entry name" value="LISH"/>
    <property type="match status" value="1"/>
</dbReference>
<dbReference type="OMA" id="LAPCEME"/>
<feature type="compositionally biased region" description="Basic and acidic residues" evidence="1">
    <location>
        <begin position="1083"/>
        <end position="1102"/>
    </location>
</feature>
<keyword evidence="3" id="KW-1185">Reference proteome</keyword>